<keyword evidence="4 7" id="KW-0812">Transmembrane</keyword>
<feature type="transmembrane region" description="Helical" evidence="7">
    <location>
        <begin position="238"/>
        <end position="258"/>
    </location>
</feature>
<dbReference type="Proteomes" id="UP000572528">
    <property type="component" value="Unassembled WGS sequence"/>
</dbReference>
<feature type="transmembrane region" description="Helical" evidence="7">
    <location>
        <begin position="569"/>
        <end position="589"/>
    </location>
</feature>
<keyword evidence="3" id="KW-1003">Cell membrane</keyword>
<dbReference type="AlphaFoldDB" id="A0A853EHE5"/>
<feature type="transmembrane region" description="Helical" evidence="7">
    <location>
        <begin position="357"/>
        <end position="383"/>
    </location>
</feature>
<feature type="transmembrane region" description="Helical" evidence="7">
    <location>
        <begin position="214"/>
        <end position="232"/>
    </location>
</feature>
<dbReference type="InterPro" id="IPR050545">
    <property type="entry name" value="Mycobact_MmpL"/>
</dbReference>
<gene>
    <name evidence="9" type="ORF">HZZ05_03450</name>
</gene>
<feature type="domain" description="Membrane transport protein MMPL" evidence="8">
    <location>
        <begin position="69"/>
        <end position="389"/>
    </location>
</feature>
<proteinExistence type="inferred from homology"/>
<feature type="transmembrane region" description="Helical" evidence="7">
    <location>
        <begin position="595"/>
        <end position="614"/>
    </location>
</feature>
<comment type="similarity">
    <text evidence="2">Belongs to the resistance-nodulation-cell division (RND) (TC 2.A.6) family. MmpL subfamily.</text>
</comment>
<evidence type="ECO:0000256" key="1">
    <source>
        <dbReference type="ARBA" id="ARBA00004651"/>
    </source>
</evidence>
<organism evidence="9 10">
    <name type="scientific">Actinomyces bowdenii</name>
    <dbReference type="NCBI Taxonomy" id="131109"/>
    <lineage>
        <taxon>Bacteria</taxon>
        <taxon>Bacillati</taxon>
        <taxon>Actinomycetota</taxon>
        <taxon>Actinomycetes</taxon>
        <taxon>Actinomycetales</taxon>
        <taxon>Actinomycetaceae</taxon>
        <taxon>Actinomyces</taxon>
    </lineage>
</organism>
<dbReference type="Gene3D" id="1.20.1640.10">
    <property type="entry name" value="Multidrug efflux transporter AcrB transmembrane domain"/>
    <property type="match status" value="2"/>
</dbReference>
<feature type="domain" description="Membrane transport protein MMPL" evidence="8">
    <location>
        <begin position="496"/>
        <end position="742"/>
    </location>
</feature>
<sequence>MLSWFAHRVVKDAWFVILTWGLVAVALAATALTGLGGPSLFSRLAAPSSSLPGTQSAVGQEVLDSLAGDAVAVTLLVSDVDLSSTQHQQDIAAALAPAHADLARLAGTSNVLDPFVVPGMLSTPAARSMASKDLDSFIIVVTVNPNGTAVADPQDSAYTRELNALVDRVASRLERVPDELGDVEPRATGIVSHQRLIDQAISAQAGRDLLTAEMIILPIVLLAMILILRSLIAAMAPLLAALASLATSLGALYGLCLLMGIEPLVIAVAVLVATALPLAHGLMLTLRYRAELGRADSEFALEDSRERRRRTGRRDLLITTCMTTAMRTAGRTVMLSTLAVGIGLAGLALLEGGVLQAIALACTITILVGAAVTLTLVPALLVLPGRRLAGPSPLARLPLPGRAGRGAVRPDGLGPGPRRYPWVVVAGCLLLLMAAALPLRQLQVVTPSAEHLPSGSSQYDHWRVLQEDYPAAAGQDATLILAGTGTRVTDFINTQVAAVPGVEAILSPSTAGEYTVVYLDLKGEPSSASAESAVAGIRALPAPVDNWVTGQAASQLDAREAIVAGLPRALGAVAMSTIMLLFLLTGSLLMPLRALLVTFLSLASSFGLLAWLIQHGYASALVGLRLGGGLEVAVVAGAACLGLGLSLSNEVVALTRIGEYRESGFDHATSTERGLRPANRTIALITVPMVVVFAGLEAGGLPALKELGLALTIVVILDAVLVRALLVPAVMGLLGSWNWWSPGWLESLRGPAPTRPAQD</sequence>
<reference evidence="9 10" key="1">
    <citation type="submission" date="2020-07" db="EMBL/GenBank/DDBJ databases">
        <title>MOT database genomes.</title>
        <authorList>
            <person name="Joseph S."/>
            <person name="Aduse-Opoku J."/>
            <person name="Hashim A."/>
            <person name="Wade W."/>
            <person name="Curtis M."/>
        </authorList>
    </citation>
    <scope>NUCLEOTIDE SEQUENCE [LARGE SCALE GENOMIC DNA]</scope>
    <source>
        <strain evidence="9 10">WMus004</strain>
    </source>
</reference>
<feature type="transmembrane region" description="Helical" evidence="7">
    <location>
        <begin position="626"/>
        <end position="647"/>
    </location>
</feature>
<keyword evidence="6 7" id="KW-0472">Membrane</keyword>
<comment type="subcellular location">
    <subcellularLocation>
        <location evidence="1">Cell membrane</location>
        <topology evidence="1">Multi-pass membrane protein</topology>
    </subcellularLocation>
</comment>
<feature type="transmembrane region" description="Helical" evidence="7">
    <location>
        <begin position="265"/>
        <end position="286"/>
    </location>
</feature>
<feature type="transmembrane region" description="Helical" evidence="7">
    <location>
        <begin position="332"/>
        <end position="350"/>
    </location>
</feature>
<evidence type="ECO:0000259" key="8">
    <source>
        <dbReference type="Pfam" id="PF03176"/>
    </source>
</evidence>
<keyword evidence="5 7" id="KW-1133">Transmembrane helix</keyword>
<protein>
    <submittedName>
        <fullName evidence="9">MMPL family transporter</fullName>
    </submittedName>
</protein>
<feature type="transmembrane region" description="Helical" evidence="7">
    <location>
        <begin position="13"/>
        <end position="35"/>
    </location>
</feature>
<evidence type="ECO:0000313" key="9">
    <source>
        <dbReference type="EMBL" id="NYS68584.1"/>
    </source>
</evidence>
<dbReference type="GO" id="GO:0005886">
    <property type="term" value="C:plasma membrane"/>
    <property type="evidence" value="ECO:0007669"/>
    <property type="project" value="UniProtKB-SubCell"/>
</dbReference>
<comment type="caution">
    <text evidence="9">The sequence shown here is derived from an EMBL/GenBank/DDBJ whole genome shotgun (WGS) entry which is preliminary data.</text>
</comment>
<evidence type="ECO:0000256" key="2">
    <source>
        <dbReference type="ARBA" id="ARBA00010157"/>
    </source>
</evidence>
<feature type="transmembrane region" description="Helical" evidence="7">
    <location>
        <begin position="682"/>
        <end position="701"/>
    </location>
</feature>
<dbReference type="SUPFAM" id="SSF82866">
    <property type="entry name" value="Multidrug efflux transporter AcrB transmembrane domain"/>
    <property type="match status" value="2"/>
</dbReference>
<dbReference type="Pfam" id="PF03176">
    <property type="entry name" value="MMPL"/>
    <property type="match status" value="2"/>
</dbReference>
<accession>A0A853EHE5</accession>
<dbReference type="InterPro" id="IPR004869">
    <property type="entry name" value="MMPL_dom"/>
</dbReference>
<evidence type="ECO:0000256" key="6">
    <source>
        <dbReference type="ARBA" id="ARBA00023136"/>
    </source>
</evidence>
<evidence type="ECO:0000256" key="7">
    <source>
        <dbReference type="SAM" id="Phobius"/>
    </source>
</evidence>
<dbReference type="EMBL" id="JACBXV010000026">
    <property type="protein sequence ID" value="NYS68584.1"/>
    <property type="molecule type" value="Genomic_DNA"/>
</dbReference>
<feature type="transmembrane region" description="Helical" evidence="7">
    <location>
        <begin position="420"/>
        <end position="439"/>
    </location>
</feature>
<evidence type="ECO:0000256" key="5">
    <source>
        <dbReference type="ARBA" id="ARBA00022989"/>
    </source>
</evidence>
<evidence type="ECO:0000256" key="3">
    <source>
        <dbReference type="ARBA" id="ARBA00022475"/>
    </source>
</evidence>
<evidence type="ECO:0000313" key="10">
    <source>
        <dbReference type="Proteomes" id="UP000572528"/>
    </source>
</evidence>
<dbReference type="RefSeq" id="WP_179899913.1">
    <property type="nucleotide sequence ID" value="NZ_JACBXV010000026.1"/>
</dbReference>
<dbReference type="PANTHER" id="PTHR33406">
    <property type="entry name" value="MEMBRANE PROTEIN MJ1562-RELATED"/>
    <property type="match status" value="1"/>
</dbReference>
<name>A0A853EHE5_9ACTO</name>
<feature type="transmembrane region" description="Helical" evidence="7">
    <location>
        <begin position="708"/>
        <end position="734"/>
    </location>
</feature>
<dbReference type="PANTHER" id="PTHR33406:SF11">
    <property type="entry name" value="MEMBRANE PROTEIN SCO6666-RELATED"/>
    <property type="match status" value="1"/>
</dbReference>
<evidence type="ECO:0000256" key="4">
    <source>
        <dbReference type="ARBA" id="ARBA00022692"/>
    </source>
</evidence>